<accession>A0A0N4YYH0</accession>
<dbReference type="AlphaFoldDB" id="A0A0N4YYH0"/>
<reference evidence="1 2" key="2">
    <citation type="submission" date="2018-11" db="EMBL/GenBank/DDBJ databases">
        <authorList>
            <consortium name="Pathogen Informatics"/>
        </authorList>
    </citation>
    <scope>NUCLEOTIDE SEQUENCE [LARGE SCALE GENOMIC DNA]</scope>
</reference>
<proteinExistence type="predicted"/>
<organism evidence="3">
    <name type="scientific">Nippostrongylus brasiliensis</name>
    <name type="common">Rat hookworm</name>
    <dbReference type="NCBI Taxonomy" id="27835"/>
    <lineage>
        <taxon>Eukaryota</taxon>
        <taxon>Metazoa</taxon>
        <taxon>Ecdysozoa</taxon>
        <taxon>Nematoda</taxon>
        <taxon>Chromadorea</taxon>
        <taxon>Rhabditida</taxon>
        <taxon>Rhabditina</taxon>
        <taxon>Rhabditomorpha</taxon>
        <taxon>Strongyloidea</taxon>
        <taxon>Heligmosomidae</taxon>
        <taxon>Nippostrongylus</taxon>
    </lineage>
</organism>
<sequence>MCFDDKGFFLNHFIECFCPESSTNPFCDSVMSAEQAKDVSDLLCNDPALSVEVPEDPTIENIDYLTVIFAMGWQVKKQRERLRHEKETSRWVSWLVSIFCPTAMKYSFTVIANAALLSSLFTALGGYGESDMCRYISCPFGQYCWNGNCISTGGITGPRGSALGGLGSLMSAASMYGLGPTRGDLYQHSELSYANAPMPLFT</sequence>
<evidence type="ECO:0000313" key="2">
    <source>
        <dbReference type="Proteomes" id="UP000271162"/>
    </source>
</evidence>
<evidence type="ECO:0000313" key="1">
    <source>
        <dbReference type="EMBL" id="VDL87029.1"/>
    </source>
</evidence>
<reference evidence="3" key="1">
    <citation type="submission" date="2017-02" db="UniProtKB">
        <authorList>
            <consortium name="WormBaseParasite"/>
        </authorList>
    </citation>
    <scope>IDENTIFICATION</scope>
</reference>
<dbReference type="WBParaSite" id="NBR_0002229201-mRNA-1">
    <property type="protein sequence ID" value="NBR_0002229201-mRNA-1"/>
    <property type="gene ID" value="NBR_0002229201"/>
</dbReference>
<gene>
    <name evidence="1" type="ORF">NBR_LOCUS22293</name>
</gene>
<keyword evidence="2" id="KW-1185">Reference proteome</keyword>
<evidence type="ECO:0000313" key="3">
    <source>
        <dbReference type="WBParaSite" id="NBR_0002229201-mRNA-1"/>
    </source>
</evidence>
<name>A0A0N4YYH0_NIPBR</name>
<protein>
    <submittedName>
        <fullName evidence="3">Rhomboid-like protein</fullName>
    </submittedName>
</protein>
<dbReference type="Proteomes" id="UP000271162">
    <property type="component" value="Unassembled WGS sequence"/>
</dbReference>
<dbReference type="EMBL" id="UYSL01027742">
    <property type="protein sequence ID" value="VDL87029.1"/>
    <property type="molecule type" value="Genomic_DNA"/>
</dbReference>